<dbReference type="GO" id="GO:0016779">
    <property type="term" value="F:nucleotidyltransferase activity"/>
    <property type="evidence" value="ECO:0007669"/>
    <property type="project" value="UniProtKB-KW"/>
</dbReference>
<proteinExistence type="predicted"/>
<dbReference type="PANTHER" id="PTHR21342">
    <property type="entry name" value="PHOSPHOPANTETHEINE ADENYLYLTRANSFERASE"/>
    <property type="match status" value="1"/>
</dbReference>
<dbReference type="AlphaFoldDB" id="A0A0F9N7Z4"/>
<reference evidence="4" key="1">
    <citation type="journal article" date="2015" name="Nature">
        <title>Complex archaea that bridge the gap between prokaryotes and eukaryotes.</title>
        <authorList>
            <person name="Spang A."/>
            <person name="Saw J.H."/>
            <person name="Jorgensen S.L."/>
            <person name="Zaremba-Niedzwiedzka K."/>
            <person name="Martijn J."/>
            <person name="Lind A.E."/>
            <person name="van Eijk R."/>
            <person name="Schleper C."/>
            <person name="Guy L."/>
            <person name="Ettema T.J."/>
        </authorList>
    </citation>
    <scope>NUCLEOTIDE SEQUENCE</scope>
</reference>
<dbReference type="NCBIfam" id="TIGR00125">
    <property type="entry name" value="cyt_tran_rel"/>
    <property type="match status" value="1"/>
</dbReference>
<evidence type="ECO:0000256" key="1">
    <source>
        <dbReference type="ARBA" id="ARBA00022679"/>
    </source>
</evidence>
<protein>
    <recommendedName>
        <fullName evidence="3">Cytidyltransferase-like domain-containing protein</fullName>
    </recommendedName>
</protein>
<dbReference type="InterPro" id="IPR014729">
    <property type="entry name" value="Rossmann-like_a/b/a_fold"/>
</dbReference>
<dbReference type="InterPro" id="IPR004821">
    <property type="entry name" value="Cyt_trans-like"/>
</dbReference>
<keyword evidence="1" id="KW-0808">Transferase</keyword>
<dbReference type="Gene3D" id="3.40.50.620">
    <property type="entry name" value="HUPs"/>
    <property type="match status" value="1"/>
</dbReference>
<keyword evidence="2" id="KW-0548">Nucleotidyltransferase</keyword>
<gene>
    <name evidence="4" type="ORF">LCGC14_1368660</name>
</gene>
<evidence type="ECO:0000313" key="4">
    <source>
        <dbReference type="EMBL" id="KKM77567.1"/>
    </source>
</evidence>
<organism evidence="4">
    <name type="scientific">marine sediment metagenome</name>
    <dbReference type="NCBI Taxonomy" id="412755"/>
    <lineage>
        <taxon>unclassified sequences</taxon>
        <taxon>metagenomes</taxon>
        <taxon>ecological metagenomes</taxon>
    </lineage>
</organism>
<comment type="caution">
    <text evidence="4">The sequence shown here is derived from an EMBL/GenBank/DDBJ whole genome shotgun (WGS) entry which is preliminary data.</text>
</comment>
<evidence type="ECO:0000256" key="2">
    <source>
        <dbReference type="ARBA" id="ARBA00022695"/>
    </source>
</evidence>
<feature type="domain" description="Cytidyltransferase-like" evidence="3">
    <location>
        <begin position="5"/>
        <end position="131"/>
    </location>
</feature>
<dbReference type="EMBL" id="LAZR01008623">
    <property type="protein sequence ID" value="KKM77567.1"/>
    <property type="molecule type" value="Genomic_DNA"/>
</dbReference>
<accession>A0A0F9N7Z4</accession>
<dbReference type="SUPFAM" id="SSF52374">
    <property type="entry name" value="Nucleotidylyl transferase"/>
    <property type="match status" value="1"/>
</dbReference>
<dbReference type="PANTHER" id="PTHR21342:SF0">
    <property type="entry name" value="BIFUNCTIONAL NMN ADENYLYLTRANSFERASE_NUDIX HYDROLASE"/>
    <property type="match status" value="1"/>
</dbReference>
<evidence type="ECO:0000259" key="3">
    <source>
        <dbReference type="Pfam" id="PF01467"/>
    </source>
</evidence>
<sequence length="159" mass="18262">MKTGLFIGRFQPFHFGHLMVIGRMLCEVDKGIIIIGSSQESGTERNPYTFKQRFDMINEVLKTNLPESKYEIIGVQDVNDDNKWVDNVLTFAGKDNVIYTGNEKTENLFKNQGVRIKKVELIGGISGTRVRKTIKEKGDLYYLIPLKVEEQIKQMEESK</sequence>
<dbReference type="Pfam" id="PF01467">
    <property type="entry name" value="CTP_transf_like"/>
    <property type="match status" value="1"/>
</dbReference>
<name>A0A0F9N7Z4_9ZZZZ</name>